<feature type="domain" description="Pyruvate flavodoxin/ferredoxin oxidoreductase pyrimidine binding" evidence="2">
    <location>
        <begin position="13"/>
        <end position="182"/>
    </location>
</feature>
<keyword evidence="1" id="KW-0560">Oxidoreductase</keyword>
<evidence type="ECO:0000256" key="1">
    <source>
        <dbReference type="ARBA" id="ARBA00023002"/>
    </source>
</evidence>
<evidence type="ECO:0000313" key="5">
    <source>
        <dbReference type="Proteomes" id="UP000190027"/>
    </source>
</evidence>
<gene>
    <name evidence="4" type="ORF">SAMN02745704_01578</name>
</gene>
<accession>A0A1T4WZ43</accession>
<dbReference type="Gene3D" id="3.40.50.920">
    <property type="match status" value="1"/>
</dbReference>
<evidence type="ECO:0000259" key="2">
    <source>
        <dbReference type="Pfam" id="PF01855"/>
    </source>
</evidence>
<dbReference type="PANTHER" id="PTHR43088">
    <property type="entry name" value="SUBUNIT OF PYRUVATE:FLAVODOXIN OXIDOREDUCTASE-RELATED"/>
    <property type="match status" value="1"/>
</dbReference>
<dbReference type="SUPFAM" id="SSF52518">
    <property type="entry name" value="Thiamin diphosphate-binding fold (THDP-binding)"/>
    <property type="match status" value="1"/>
</dbReference>
<proteinExistence type="predicted"/>
<dbReference type="PANTHER" id="PTHR43088:SF1">
    <property type="entry name" value="SUBUNIT OF PYRUVATE:FLAVODOXIN OXIDOREDUCTASE"/>
    <property type="match status" value="1"/>
</dbReference>
<dbReference type="AlphaFoldDB" id="A0A1T4WZ43"/>
<dbReference type="Pfam" id="PF01855">
    <property type="entry name" value="POR_N"/>
    <property type="match status" value="1"/>
</dbReference>
<evidence type="ECO:0000259" key="3">
    <source>
        <dbReference type="Pfam" id="PF17147"/>
    </source>
</evidence>
<dbReference type="CDD" id="cd07034">
    <property type="entry name" value="TPP_PYR_PFOR_IOR-alpha_like"/>
    <property type="match status" value="1"/>
</dbReference>
<dbReference type="EMBL" id="FUYC01000005">
    <property type="protein sequence ID" value="SKA82574.1"/>
    <property type="molecule type" value="Genomic_DNA"/>
</dbReference>
<reference evidence="4 5" key="1">
    <citation type="submission" date="2017-02" db="EMBL/GenBank/DDBJ databases">
        <authorList>
            <person name="Peterson S.W."/>
        </authorList>
    </citation>
    <scope>NUCLEOTIDE SEQUENCE [LARGE SCALE GENOMIC DNA]</scope>
    <source>
        <strain evidence="4 5">DSM 16080</strain>
    </source>
</reference>
<dbReference type="InterPro" id="IPR009014">
    <property type="entry name" value="Transketo_C/PFOR_II"/>
</dbReference>
<protein>
    <submittedName>
        <fullName evidence="4">2-oxoglutarate ferredoxin oxidoreductase subunit alpha</fullName>
    </submittedName>
</protein>
<name>A0A1T4WZ43_9BACT</name>
<dbReference type="InterPro" id="IPR002880">
    <property type="entry name" value="Pyrv_Fd/Flavodoxin_OxRdtase_N"/>
</dbReference>
<dbReference type="Pfam" id="PF17147">
    <property type="entry name" value="PFOR_II"/>
    <property type="match status" value="1"/>
</dbReference>
<dbReference type="SUPFAM" id="SSF52922">
    <property type="entry name" value="TK C-terminal domain-like"/>
    <property type="match status" value="1"/>
</dbReference>
<dbReference type="GO" id="GO:0016491">
    <property type="term" value="F:oxidoreductase activity"/>
    <property type="evidence" value="ECO:0007669"/>
    <property type="project" value="UniProtKB-KW"/>
</dbReference>
<dbReference type="Gene3D" id="3.40.50.970">
    <property type="match status" value="1"/>
</dbReference>
<feature type="domain" description="Pyruvate:ferredoxin oxidoreductase core" evidence="3">
    <location>
        <begin position="238"/>
        <end position="314"/>
    </location>
</feature>
<dbReference type="RefSeq" id="WP_078717138.1">
    <property type="nucleotide sequence ID" value="NZ_FUYC01000005.1"/>
</dbReference>
<dbReference type="OrthoDB" id="9794954at2"/>
<evidence type="ECO:0000313" key="4">
    <source>
        <dbReference type="EMBL" id="SKA82574.1"/>
    </source>
</evidence>
<dbReference type="InterPro" id="IPR029061">
    <property type="entry name" value="THDP-binding"/>
</dbReference>
<dbReference type="InterPro" id="IPR033412">
    <property type="entry name" value="PFOR_II"/>
</dbReference>
<dbReference type="InterPro" id="IPR052368">
    <property type="entry name" value="2-oxoacid_oxidoreductase"/>
</dbReference>
<dbReference type="Proteomes" id="UP000190027">
    <property type="component" value="Unassembled WGS sequence"/>
</dbReference>
<keyword evidence="5" id="KW-1185">Reference proteome</keyword>
<dbReference type="STRING" id="1121449.SAMN02745704_01578"/>
<sequence>MGDMMKGNIAIAEAAVRAGVQLYAGYPITPSTEIMEYLSGRLPELGRSFVQAESELAGINMVMGASACGFRALTASSGPGISLKQEGISCISDEELACVVINVVRYGNGLGTLYSSQCDYFRETRGGGNGDYRCIVLSPSSIQEAVDLMVPAFELAEKYRIVTVFMTEGALGQMMEPCDLPDFIEPERHAWALDGKYTYKKIGIFDRDSMKEAVELNEKHALIKANEQRWESGYVEDADYVFVAYGLPGRSVMGAVEELRAEGRKVGFIRPITTWPFPEKAFAEVNPGVKGFISVEANATGQLIDDVALTVKKTFRERNVPTWCLPCVYGVPSIKSTKEGLARIMNGELKEAY</sequence>
<organism evidence="4 5">
    <name type="scientific">Paucidesulfovibrio gracilis DSM 16080</name>
    <dbReference type="NCBI Taxonomy" id="1121449"/>
    <lineage>
        <taxon>Bacteria</taxon>
        <taxon>Pseudomonadati</taxon>
        <taxon>Thermodesulfobacteriota</taxon>
        <taxon>Desulfovibrionia</taxon>
        <taxon>Desulfovibrionales</taxon>
        <taxon>Desulfovibrionaceae</taxon>
        <taxon>Paucidesulfovibrio</taxon>
    </lineage>
</organism>